<dbReference type="SUPFAM" id="SSF49879">
    <property type="entry name" value="SMAD/FHA domain"/>
    <property type="match status" value="1"/>
</dbReference>
<keyword evidence="4" id="KW-1185">Reference proteome</keyword>
<organism evidence="3 4">
    <name type="scientific">Pisolithus microcarpus 441</name>
    <dbReference type="NCBI Taxonomy" id="765257"/>
    <lineage>
        <taxon>Eukaryota</taxon>
        <taxon>Fungi</taxon>
        <taxon>Dikarya</taxon>
        <taxon>Basidiomycota</taxon>
        <taxon>Agaricomycotina</taxon>
        <taxon>Agaricomycetes</taxon>
        <taxon>Agaricomycetidae</taxon>
        <taxon>Boletales</taxon>
        <taxon>Sclerodermatineae</taxon>
        <taxon>Pisolithaceae</taxon>
        <taxon>Pisolithus</taxon>
    </lineage>
</organism>
<feature type="compositionally biased region" description="Basic and acidic residues" evidence="1">
    <location>
        <begin position="1259"/>
        <end position="1268"/>
    </location>
</feature>
<feature type="compositionally biased region" description="Basic and acidic residues" evidence="1">
    <location>
        <begin position="671"/>
        <end position="680"/>
    </location>
</feature>
<dbReference type="Gene3D" id="2.60.200.20">
    <property type="match status" value="1"/>
</dbReference>
<feature type="compositionally biased region" description="Low complexity" evidence="1">
    <location>
        <begin position="1052"/>
        <end position="1066"/>
    </location>
</feature>
<protein>
    <recommendedName>
        <fullName evidence="2">FHA domain-containing protein</fullName>
    </recommendedName>
</protein>
<feature type="region of interest" description="Disordered" evidence="1">
    <location>
        <begin position="647"/>
        <end position="828"/>
    </location>
</feature>
<feature type="region of interest" description="Disordered" evidence="1">
    <location>
        <begin position="198"/>
        <end position="239"/>
    </location>
</feature>
<dbReference type="InterPro" id="IPR008984">
    <property type="entry name" value="SMAD_FHA_dom_sf"/>
</dbReference>
<dbReference type="SMART" id="SM00240">
    <property type="entry name" value="FHA"/>
    <property type="match status" value="1"/>
</dbReference>
<feature type="compositionally biased region" description="Basic and acidic residues" evidence="1">
    <location>
        <begin position="758"/>
        <end position="774"/>
    </location>
</feature>
<feature type="region of interest" description="Disordered" evidence="1">
    <location>
        <begin position="339"/>
        <end position="460"/>
    </location>
</feature>
<dbReference type="PROSITE" id="PS50006">
    <property type="entry name" value="FHA_DOMAIN"/>
    <property type="match status" value="1"/>
</dbReference>
<feature type="compositionally biased region" description="Acidic residues" evidence="1">
    <location>
        <begin position="209"/>
        <end position="232"/>
    </location>
</feature>
<feature type="compositionally biased region" description="Acidic residues" evidence="1">
    <location>
        <begin position="339"/>
        <end position="377"/>
    </location>
</feature>
<dbReference type="OrthoDB" id="6288785at2759"/>
<dbReference type="EMBL" id="KN833738">
    <property type="protein sequence ID" value="KIK22556.1"/>
    <property type="molecule type" value="Genomic_DNA"/>
</dbReference>
<feature type="region of interest" description="Disordered" evidence="1">
    <location>
        <begin position="122"/>
        <end position="148"/>
    </location>
</feature>
<feature type="compositionally biased region" description="Gly residues" evidence="1">
    <location>
        <begin position="1067"/>
        <end position="1079"/>
    </location>
</feature>
<feature type="domain" description="FHA" evidence="2">
    <location>
        <begin position="34"/>
        <end position="82"/>
    </location>
</feature>
<feature type="region of interest" description="Disordered" evidence="1">
    <location>
        <begin position="257"/>
        <end position="319"/>
    </location>
</feature>
<proteinExistence type="predicted"/>
<feature type="compositionally biased region" description="Acidic residues" evidence="1">
    <location>
        <begin position="723"/>
        <end position="739"/>
    </location>
</feature>
<evidence type="ECO:0000259" key="2">
    <source>
        <dbReference type="PROSITE" id="PS50006"/>
    </source>
</evidence>
<dbReference type="HOGENOM" id="CLU_006497_1_0_1"/>
<accession>A0A0C9Z0K2</accession>
<evidence type="ECO:0000313" key="3">
    <source>
        <dbReference type="EMBL" id="KIK22556.1"/>
    </source>
</evidence>
<feature type="compositionally biased region" description="Basic and acidic residues" evidence="1">
    <location>
        <begin position="1215"/>
        <end position="1227"/>
    </location>
</feature>
<dbReference type="Proteomes" id="UP000054018">
    <property type="component" value="Unassembled WGS sequence"/>
</dbReference>
<feature type="compositionally biased region" description="Basic and acidic residues" evidence="1">
    <location>
        <begin position="655"/>
        <end position="664"/>
    </location>
</feature>
<dbReference type="PANTHER" id="PTHR35711">
    <property type="entry name" value="EXPRESSED PROTEIN"/>
    <property type="match status" value="1"/>
</dbReference>
<dbReference type="STRING" id="765257.A0A0C9Z0K2"/>
<feature type="compositionally biased region" description="Polar residues" evidence="1">
    <location>
        <begin position="919"/>
        <end position="928"/>
    </location>
</feature>
<feature type="compositionally biased region" description="Basic and acidic residues" evidence="1">
    <location>
        <begin position="999"/>
        <end position="1009"/>
    </location>
</feature>
<gene>
    <name evidence="3" type="ORF">PISMIDRAFT_680147</name>
</gene>
<feature type="compositionally biased region" description="Polar residues" evidence="1">
    <location>
        <begin position="974"/>
        <end position="991"/>
    </location>
</feature>
<evidence type="ECO:0000256" key="1">
    <source>
        <dbReference type="SAM" id="MobiDB-lite"/>
    </source>
</evidence>
<feature type="compositionally biased region" description="Basic and acidic residues" evidence="1">
    <location>
        <begin position="705"/>
        <end position="722"/>
    </location>
</feature>
<sequence length="1288" mass="138216">MDQSEIGRFGTLRLMKRVDPATPVAAFPIDDDTVTFGRDPTCSVRLYYSTISPVHAKLIFQDKKAFVVVLGQSGIHVDGCPVLPSQNPSLPTTIPVLNNTTLEIRGKRFVFTYPPKEMRTALYSSPSPTKNVAESASTDAVMTPTTKRKQLRMSMIRSAKVFTPRGKIADPVENLRILQTPLKRRGSSPLKQQYQTLRRAHNGHGDSDSSSDSDEDDENDSGDGNREEEEIVLVDGDHPHVVEEDKDLVILESVEVEVPQPSPPHSPRPQHRQRQQQQGLAAPPTTPLRRGAFGRPVNVQSSNPDIYQTPHRTPARPSLHRAVLIRSAQRVVLRQEIEQEEEEMEEKEVEEVIVDDLEDVDENEEDEDEDRDEEAEETGQPSGWQKGLGLVKGFGWPFRSSSAAPEDAENHDSMDHLQDKEMEMDVDPHTSSADGLQTSDSTTDTSYNDAPPAHRSLGTFMTPQIPRVGLTTGVGRGAGRHSFGGALAPQSSSPTALSGPKRVRVEPKWKVTDIVVPMPSAKEETEVGEDLGTGVPHATPLKVEQEDQTGMGSPYPDYLQRKKLSEEEKQAIRERRRSALRTPDPYIGRYVPGMGPQHSTIHTQAPLPALFTPSAAAPNVNAAKMDMVGKGRSRSLSPVKLAMRLGSPSKVGVSIEEREGRRSESDEEEDTRSLLDRMKQTVEGLKRRRSEGALVRGGESGESGDGTRVDMGDGQETDARVDDLEEEDGKSDAGGDESDKENGGVRSNGGPMDVEATVEAHRTPDIDAESRPEAELPLANQDKDEDAPTDLPLPALTRPSSATAPQTPHLGPLKHLFSQPKQGSGVATPAMQSVRHLFKGVPISHENVQTPSMDGVRIMFLREERKGVETPVLEGVKEMMDTPEANAGEKGGGQDDGCDEHAHSAVPPTTMTRRRTPRLNANSGTPATEETVVLKPEESSSGGLPGQTVPPATTEGLPVVVPGKAKPMRGRKQTPVNDESNPSQATASSESKPVGGRKAKVESHPEAMPKRPPNRAKATPIPEVVAETKATRNEPVAARPRSRLGTTKVGQSSSSSVPATVVPTRGTRGGVRKGGGGKTSSGTDNARGRSGSGSGPRSGRSTPSETTAQSPVDEDDNDPLDTIGHAAKEDGPALKRRTRTAMTTKAKLDGAEGGVSGPAGRTRRAPTPSMVKPPATVTAAPPPSTRAKAGASTTRKRVAGLTATTQATPEVSSEVVDKENTPSRDDESTSGQDTSGNIAIVKTTTTTTRTRRGNTAGAKTKEGEKEGGSAKTGGVKTRTTRATTRSRT</sequence>
<evidence type="ECO:0000313" key="4">
    <source>
        <dbReference type="Proteomes" id="UP000054018"/>
    </source>
</evidence>
<feature type="region of interest" description="Disordered" evidence="1">
    <location>
        <begin position="883"/>
        <end position="1288"/>
    </location>
</feature>
<feature type="compositionally biased region" description="Polar residues" evidence="1">
    <location>
        <begin position="1202"/>
        <end position="1211"/>
    </location>
</feature>
<feature type="compositionally biased region" description="Polar residues" evidence="1">
    <location>
        <begin position="122"/>
        <end position="145"/>
    </location>
</feature>
<reference evidence="4" key="2">
    <citation type="submission" date="2015-01" db="EMBL/GenBank/DDBJ databases">
        <title>Evolutionary Origins and Diversification of the Mycorrhizal Mutualists.</title>
        <authorList>
            <consortium name="DOE Joint Genome Institute"/>
            <consortium name="Mycorrhizal Genomics Consortium"/>
            <person name="Kohler A."/>
            <person name="Kuo A."/>
            <person name="Nagy L.G."/>
            <person name="Floudas D."/>
            <person name="Copeland A."/>
            <person name="Barry K.W."/>
            <person name="Cichocki N."/>
            <person name="Veneault-Fourrey C."/>
            <person name="LaButti K."/>
            <person name="Lindquist E.A."/>
            <person name="Lipzen A."/>
            <person name="Lundell T."/>
            <person name="Morin E."/>
            <person name="Murat C."/>
            <person name="Riley R."/>
            <person name="Ohm R."/>
            <person name="Sun H."/>
            <person name="Tunlid A."/>
            <person name="Henrissat B."/>
            <person name="Grigoriev I.V."/>
            <person name="Hibbett D.S."/>
            <person name="Martin F."/>
        </authorList>
    </citation>
    <scope>NUCLEOTIDE SEQUENCE [LARGE SCALE GENOMIC DNA]</scope>
    <source>
        <strain evidence="4">441</strain>
    </source>
</reference>
<reference evidence="3 4" key="1">
    <citation type="submission" date="2014-04" db="EMBL/GenBank/DDBJ databases">
        <authorList>
            <consortium name="DOE Joint Genome Institute"/>
            <person name="Kuo A."/>
            <person name="Kohler A."/>
            <person name="Costa M.D."/>
            <person name="Nagy L.G."/>
            <person name="Floudas D."/>
            <person name="Copeland A."/>
            <person name="Barry K.W."/>
            <person name="Cichocki N."/>
            <person name="Veneault-Fourrey C."/>
            <person name="LaButti K."/>
            <person name="Lindquist E.A."/>
            <person name="Lipzen A."/>
            <person name="Lundell T."/>
            <person name="Morin E."/>
            <person name="Murat C."/>
            <person name="Sun H."/>
            <person name="Tunlid A."/>
            <person name="Henrissat B."/>
            <person name="Grigoriev I.V."/>
            <person name="Hibbett D.S."/>
            <person name="Martin F."/>
            <person name="Nordberg H.P."/>
            <person name="Cantor M.N."/>
            <person name="Hua S.X."/>
        </authorList>
    </citation>
    <scope>NUCLEOTIDE SEQUENCE [LARGE SCALE GENOMIC DNA]</scope>
    <source>
        <strain evidence="3 4">441</strain>
    </source>
</reference>
<dbReference type="PANTHER" id="PTHR35711:SF1">
    <property type="entry name" value="ECTODERMAL, ISOFORM F"/>
    <property type="match status" value="1"/>
</dbReference>
<dbReference type="Pfam" id="PF00498">
    <property type="entry name" value="FHA"/>
    <property type="match status" value="1"/>
</dbReference>
<feature type="compositionally biased region" description="Basic and acidic residues" evidence="1">
    <location>
        <begin position="408"/>
        <end position="428"/>
    </location>
</feature>
<name>A0A0C9Z0K2_9AGAM</name>
<dbReference type="InterPro" id="IPR000253">
    <property type="entry name" value="FHA_dom"/>
</dbReference>